<dbReference type="GO" id="GO:0030686">
    <property type="term" value="C:90S preribosome"/>
    <property type="evidence" value="ECO:0007669"/>
    <property type="project" value="TreeGrafter"/>
</dbReference>
<dbReference type="OrthoDB" id="9987665at2759"/>
<dbReference type="Proteomes" id="UP000789390">
    <property type="component" value="Unassembled WGS sequence"/>
</dbReference>
<evidence type="ECO:0000256" key="1">
    <source>
        <dbReference type="ARBA" id="ARBA00022737"/>
    </source>
</evidence>
<dbReference type="GO" id="GO:0000480">
    <property type="term" value="P:endonucleolytic cleavage in 5'-ETS of tricistronic rRNA transcript (SSU-rRNA, 5.8S rRNA, LSU-rRNA)"/>
    <property type="evidence" value="ECO:0007669"/>
    <property type="project" value="TreeGrafter"/>
</dbReference>
<evidence type="ECO:0000313" key="3">
    <source>
        <dbReference type="EMBL" id="CAH0105558.1"/>
    </source>
</evidence>
<evidence type="ECO:0008006" key="5">
    <source>
        <dbReference type="Google" id="ProtNLM"/>
    </source>
</evidence>
<dbReference type="InterPro" id="IPR011989">
    <property type="entry name" value="ARM-like"/>
</dbReference>
<feature type="region of interest" description="Disordered" evidence="2">
    <location>
        <begin position="590"/>
        <end position="613"/>
    </location>
</feature>
<protein>
    <recommendedName>
        <fullName evidence="5">Nucleolar protein 9</fullName>
    </recommendedName>
</protein>
<dbReference type="GO" id="GO:0030688">
    <property type="term" value="C:preribosome, small subunit precursor"/>
    <property type="evidence" value="ECO:0007669"/>
    <property type="project" value="TreeGrafter"/>
</dbReference>
<keyword evidence="1" id="KW-0677">Repeat</keyword>
<dbReference type="GO" id="GO:0000447">
    <property type="term" value="P:endonucleolytic cleavage in ITS1 to separate SSU-rRNA from 5.8S rRNA and LSU-rRNA from tricistronic rRNA transcript (SSU-rRNA, 5.8S rRNA, LSU-rRNA)"/>
    <property type="evidence" value="ECO:0007669"/>
    <property type="project" value="TreeGrafter"/>
</dbReference>
<dbReference type="GO" id="GO:0000472">
    <property type="term" value="P:endonucleolytic cleavage to generate mature 5'-end of SSU-rRNA from (SSU-rRNA, 5.8S rRNA, LSU-rRNA)"/>
    <property type="evidence" value="ECO:0007669"/>
    <property type="project" value="TreeGrafter"/>
</dbReference>
<name>A0A8J2WK53_9CRUS</name>
<dbReference type="AlphaFoldDB" id="A0A8J2WK53"/>
<dbReference type="PANTHER" id="PTHR13102">
    <property type="entry name" value="NUCLEOLAR PROTEIN 9"/>
    <property type="match status" value="1"/>
</dbReference>
<dbReference type="PANTHER" id="PTHR13102:SF0">
    <property type="entry name" value="NUCLEOLAR PROTEIN 9"/>
    <property type="match status" value="1"/>
</dbReference>
<comment type="caution">
    <text evidence="3">The sequence shown here is derived from an EMBL/GenBank/DDBJ whole genome shotgun (WGS) entry which is preliminary data.</text>
</comment>
<accession>A0A8J2WK53</accession>
<evidence type="ECO:0000256" key="2">
    <source>
        <dbReference type="SAM" id="MobiDB-lite"/>
    </source>
</evidence>
<dbReference type="GO" id="GO:0000056">
    <property type="term" value="P:ribosomal small subunit export from nucleus"/>
    <property type="evidence" value="ECO:0007669"/>
    <property type="project" value="TreeGrafter"/>
</dbReference>
<dbReference type="GO" id="GO:0005730">
    <property type="term" value="C:nucleolus"/>
    <property type="evidence" value="ECO:0007669"/>
    <property type="project" value="TreeGrafter"/>
</dbReference>
<dbReference type="GO" id="GO:0003723">
    <property type="term" value="F:RNA binding"/>
    <property type="evidence" value="ECO:0007669"/>
    <property type="project" value="InterPro"/>
</dbReference>
<organism evidence="3 4">
    <name type="scientific">Daphnia galeata</name>
    <dbReference type="NCBI Taxonomy" id="27404"/>
    <lineage>
        <taxon>Eukaryota</taxon>
        <taxon>Metazoa</taxon>
        <taxon>Ecdysozoa</taxon>
        <taxon>Arthropoda</taxon>
        <taxon>Crustacea</taxon>
        <taxon>Branchiopoda</taxon>
        <taxon>Diplostraca</taxon>
        <taxon>Cladocera</taxon>
        <taxon>Anomopoda</taxon>
        <taxon>Daphniidae</taxon>
        <taxon>Daphnia</taxon>
    </lineage>
</organism>
<dbReference type="InterPro" id="IPR001313">
    <property type="entry name" value="Pumilio_RNA-bd_rpt"/>
</dbReference>
<dbReference type="SMART" id="SM00025">
    <property type="entry name" value="Pumilio"/>
    <property type="match status" value="7"/>
</dbReference>
<dbReference type="InterPro" id="IPR040000">
    <property type="entry name" value="NOP9"/>
</dbReference>
<proteinExistence type="predicted"/>
<dbReference type="EMBL" id="CAKKLH010000190">
    <property type="protein sequence ID" value="CAH0105558.1"/>
    <property type="molecule type" value="Genomic_DNA"/>
</dbReference>
<dbReference type="InterPro" id="IPR016024">
    <property type="entry name" value="ARM-type_fold"/>
</dbReference>
<evidence type="ECO:0000313" key="4">
    <source>
        <dbReference type="Proteomes" id="UP000789390"/>
    </source>
</evidence>
<dbReference type="Pfam" id="PF22493">
    <property type="entry name" value="PUF_NOP9"/>
    <property type="match status" value="1"/>
</dbReference>
<dbReference type="Gene3D" id="1.25.10.10">
    <property type="entry name" value="Leucine-rich Repeat Variant"/>
    <property type="match status" value="2"/>
</dbReference>
<sequence>MASRFSRGGRGGRVKNKHSFLVKARKYARKGLYGRGKNVDEETYNYFVRVMERLKEEFEDEEEKEMFVVNVFEQTKGKEMDLICNQVVSKIMEKLLPLANNETLEFFADLMLKDMRIICTDPYASHVLEKVMRICLEKISKTNPDDGKDKHSAFCLKWLSSVCRYAFNNVEEFISDVYANHILRTSLHCLSGIELDTLLMKSYRSRRHVDHTEVSSSIPKYESEEFITMLRDFGERFASWPQLHDMVLSQDSSAVIQTVLFCLHKTAPDLCKKLLDFIVKDILSAMQVDDIFSSAAIVHTLETCLTVSDEEIFRQLYQSYFKGRLKSLAENFDLKFSVIKLLEAVKDKELFTEIFEELAPAMEDIFAAGCGNVVLSLANACKRLSTLQAKFLQHLMETFHCFTPEIRQMKIVPLVSRLITYEVAEEPGDDKPAFNCHIIGSQIVQTLLHFGKPIKIVQSLLEMDTSQLRDLLCDTFGSRIMDAFFSAEFVGEKSHDKLIQKLEGNFYTLATSKFGSRSLDSIWRSSAIKTRISIGEELLQKETALQGNYFGRIIFESYGLPLLKRQKSDWKTIQEKESKKRKLFADIVDPLADGGTGESSNSERVKKKKKSKS</sequence>
<keyword evidence="4" id="KW-1185">Reference proteome</keyword>
<reference evidence="3" key="1">
    <citation type="submission" date="2021-11" db="EMBL/GenBank/DDBJ databases">
        <authorList>
            <person name="Schell T."/>
        </authorList>
    </citation>
    <scope>NUCLEOTIDE SEQUENCE</scope>
    <source>
        <strain evidence="3">M5</strain>
    </source>
</reference>
<gene>
    <name evidence="3" type="ORF">DGAL_LOCUS8614</name>
</gene>
<dbReference type="SUPFAM" id="SSF48371">
    <property type="entry name" value="ARM repeat"/>
    <property type="match status" value="2"/>
</dbReference>